<dbReference type="InterPro" id="IPR059000">
    <property type="entry name" value="ATPase_P-type_domA"/>
</dbReference>
<dbReference type="PRINTS" id="PR00119">
    <property type="entry name" value="CATATPASE"/>
</dbReference>
<evidence type="ECO:0000313" key="22">
    <source>
        <dbReference type="EMBL" id="OGY32261.1"/>
    </source>
</evidence>
<evidence type="ECO:0000259" key="21">
    <source>
        <dbReference type="PROSITE" id="PS50846"/>
    </source>
</evidence>
<dbReference type="SFLD" id="SFLDF00027">
    <property type="entry name" value="p-type_atpase"/>
    <property type="match status" value="1"/>
</dbReference>
<dbReference type="InterPro" id="IPR008250">
    <property type="entry name" value="ATPase_P-typ_transduc_dom_A_sf"/>
</dbReference>
<evidence type="ECO:0000256" key="7">
    <source>
        <dbReference type="ARBA" id="ARBA00022692"/>
    </source>
</evidence>
<dbReference type="Gene3D" id="2.70.150.10">
    <property type="entry name" value="Calcium-transporting ATPase, cytoplasmic transduction domain A"/>
    <property type="match status" value="1"/>
</dbReference>
<dbReference type="SFLD" id="SFLDG00002">
    <property type="entry name" value="C1.7:_P-type_atpase_like"/>
    <property type="match status" value="1"/>
</dbReference>
<dbReference type="InterPro" id="IPR027256">
    <property type="entry name" value="P-typ_ATPase_IB"/>
</dbReference>
<dbReference type="PANTHER" id="PTHR43520:SF8">
    <property type="entry name" value="P-TYPE CU(+) TRANSPORTER"/>
    <property type="match status" value="1"/>
</dbReference>
<dbReference type="Proteomes" id="UP000177718">
    <property type="component" value="Unassembled WGS sequence"/>
</dbReference>
<feature type="domain" description="HMA" evidence="21">
    <location>
        <begin position="1"/>
        <end position="67"/>
    </location>
</feature>
<evidence type="ECO:0000256" key="11">
    <source>
        <dbReference type="ARBA" id="ARBA00022840"/>
    </source>
</evidence>
<dbReference type="EC" id="7.2.2.8" evidence="3"/>
<dbReference type="GO" id="GO:0140581">
    <property type="term" value="F:P-type monovalent copper transporter activity"/>
    <property type="evidence" value="ECO:0007669"/>
    <property type="project" value="UniProtKB-EC"/>
</dbReference>
<keyword evidence="14 20" id="KW-1133">Transmembrane helix</keyword>
<dbReference type="InterPro" id="IPR006121">
    <property type="entry name" value="HMA_dom"/>
</dbReference>
<evidence type="ECO:0000256" key="17">
    <source>
        <dbReference type="ARBA" id="ARBA00023136"/>
    </source>
</evidence>
<comment type="catalytic activity">
    <reaction evidence="19">
        <text>Cu(+)(in) + ATP + H2O = Cu(+)(out) + ADP + phosphate + H(+)</text>
        <dbReference type="Rhea" id="RHEA:25792"/>
        <dbReference type="ChEBI" id="CHEBI:15377"/>
        <dbReference type="ChEBI" id="CHEBI:15378"/>
        <dbReference type="ChEBI" id="CHEBI:30616"/>
        <dbReference type="ChEBI" id="CHEBI:43474"/>
        <dbReference type="ChEBI" id="CHEBI:49552"/>
        <dbReference type="ChEBI" id="CHEBI:456216"/>
        <dbReference type="EC" id="7.2.2.8"/>
    </reaction>
</comment>
<evidence type="ECO:0000256" key="2">
    <source>
        <dbReference type="ARBA" id="ARBA00006024"/>
    </source>
</evidence>
<sequence>MKKTFSISGMHCASCVTIIERSLTKVAGISSATANLATLQASIDYDPELVSDNQIERALEDVGYKALLHVQKDSEELTKQKELRDLKIKTSLSLSLGLLILWGSFPGLRETAPKLLTVSLVQLVLASVVQFWAGLVFYRATIPSLKHRSANMDTLVTIGTTVAFSYSAFVTFFPNYLENLGIPPEPYFDVSTIIIALILLGRFLEAKAKSGTSEAIRKLIGLQAKNARVVRDGKDIDIPIENVVLGDHIRVRPGEKIPVDGVVLEGTSSVDESMVSGESIPVDKMKDSEVFGATINKSGSFVYKATKVGKDTLLAQIIRLVQEAQGSKAPIQRIADLISSYFVPIVIMLAVATFAVWYIFGPAPSFVFATLNAIAVLIIACPCAMGLATPTAIMVGTGLGAGRGILIKDAESLEIAHKINTIIFDKTGTLTKGKPEVTDIVLTKNSKSKNADEILSLAAAIEKNSEHSLAEAIVTKSETRKLDLPKVADFAAIAGHGVRGVVNGKSLALGNRKLMTKEGLDIGQIESNLEKLENDGKTVMILAYDNQISGLIAVSDTVKDTAHEAVSQLKKLGLEVVMITGDNHRTAQAIGEKLGIDKILAEVLPQEKESKVREIQEQGKIVAMVGDGINDAPALASADVGIAMGSGTDVAMESAGITLINQDLRSVVAALNLSRKTMRTIKLNLFWAFGYNVALIPVAMGILYPFFGVSMNPIFASLAMSTSSISVVLNSLLLKRVRL</sequence>
<dbReference type="NCBIfam" id="TIGR01494">
    <property type="entry name" value="ATPase_P-type"/>
    <property type="match status" value="1"/>
</dbReference>
<keyword evidence="5 20" id="KW-1003">Cell membrane</keyword>
<dbReference type="SUPFAM" id="SSF81665">
    <property type="entry name" value="Calcium ATPase, transmembrane domain M"/>
    <property type="match status" value="1"/>
</dbReference>
<accession>A0A1G1WXG5</accession>
<evidence type="ECO:0000256" key="14">
    <source>
        <dbReference type="ARBA" id="ARBA00022989"/>
    </source>
</evidence>
<keyword evidence="13" id="KW-1278">Translocase</keyword>
<dbReference type="GO" id="GO:0005886">
    <property type="term" value="C:plasma membrane"/>
    <property type="evidence" value="ECO:0007669"/>
    <property type="project" value="UniProtKB-SubCell"/>
</dbReference>
<protein>
    <recommendedName>
        <fullName evidence="3">P-type Cu(+) transporter</fullName>
        <ecNumber evidence="3">7.2.2.8</ecNumber>
    </recommendedName>
    <alternativeName>
        <fullName evidence="18">Cu(+)-exporting ATPase</fullName>
    </alternativeName>
</protein>
<feature type="transmembrane region" description="Helical" evidence="20">
    <location>
        <begin position="120"/>
        <end position="142"/>
    </location>
</feature>
<evidence type="ECO:0000256" key="5">
    <source>
        <dbReference type="ARBA" id="ARBA00022475"/>
    </source>
</evidence>
<evidence type="ECO:0000256" key="6">
    <source>
        <dbReference type="ARBA" id="ARBA00022553"/>
    </source>
</evidence>
<evidence type="ECO:0000256" key="4">
    <source>
        <dbReference type="ARBA" id="ARBA00022448"/>
    </source>
</evidence>
<evidence type="ECO:0000256" key="19">
    <source>
        <dbReference type="ARBA" id="ARBA00049289"/>
    </source>
</evidence>
<dbReference type="GO" id="GO:0005507">
    <property type="term" value="F:copper ion binding"/>
    <property type="evidence" value="ECO:0007669"/>
    <property type="project" value="TreeGrafter"/>
</dbReference>
<dbReference type="Gene3D" id="3.30.70.100">
    <property type="match status" value="1"/>
</dbReference>
<dbReference type="PANTHER" id="PTHR43520">
    <property type="entry name" value="ATP7, ISOFORM B"/>
    <property type="match status" value="1"/>
</dbReference>
<keyword evidence="10" id="KW-0187">Copper transport</keyword>
<dbReference type="InterPro" id="IPR036412">
    <property type="entry name" value="HAD-like_sf"/>
</dbReference>
<dbReference type="NCBIfam" id="TIGR01525">
    <property type="entry name" value="ATPase-IB_hvy"/>
    <property type="match status" value="1"/>
</dbReference>
<keyword evidence="7 20" id="KW-0812">Transmembrane</keyword>
<dbReference type="InterPro" id="IPR023298">
    <property type="entry name" value="ATPase_P-typ_TM_dom_sf"/>
</dbReference>
<keyword evidence="11 20" id="KW-0067">ATP-binding</keyword>
<keyword evidence="9 20" id="KW-0547">Nucleotide-binding</keyword>
<keyword evidence="17 20" id="KW-0472">Membrane</keyword>
<dbReference type="GO" id="GO:0055070">
    <property type="term" value="P:copper ion homeostasis"/>
    <property type="evidence" value="ECO:0007669"/>
    <property type="project" value="TreeGrafter"/>
</dbReference>
<evidence type="ECO:0000256" key="18">
    <source>
        <dbReference type="ARBA" id="ARBA00033239"/>
    </source>
</evidence>
<keyword evidence="16" id="KW-0406">Ion transport</keyword>
<dbReference type="Gene3D" id="3.40.1110.10">
    <property type="entry name" value="Calcium-transporting ATPase, cytoplasmic domain N"/>
    <property type="match status" value="1"/>
</dbReference>
<dbReference type="CDD" id="cd02094">
    <property type="entry name" value="P-type_ATPase_Cu-like"/>
    <property type="match status" value="1"/>
</dbReference>
<keyword evidence="6" id="KW-0597">Phosphoprotein</keyword>
<evidence type="ECO:0000256" key="15">
    <source>
        <dbReference type="ARBA" id="ARBA00023008"/>
    </source>
</evidence>
<dbReference type="FunFam" id="3.40.50.1000:FF:000144">
    <property type="entry name" value="copper-transporting ATPase 1 isoform X2"/>
    <property type="match status" value="1"/>
</dbReference>
<keyword evidence="4" id="KW-0813">Transport</keyword>
<dbReference type="GO" id="GO:0005524">
    <property type="term" value="F:ATP binding"/>
    <property type="evidence" value="ECO:0007669"/>
    <property type="project" value="UniProtKB-UniRule"/>
</dbReference>
<dbReference type="InterPro" id="IPR044492">
    <property type="entry name" value="P_typ_ATPase_HD_dom"/>
</dbReference>
<dbReference type="CDD" id="cd00371">
    <property type="entry name" value="HMA"/>
    <property type="match status" value="1"/>
</dbReference>
<feature type="transmembrane region" description="Helical" evidence="20">
    <location>
        <begin position="341"/>
        <end position="360"/>
    </location>
</feature>
<dbReference type="PROSITE" id="PS01047">
    <property type="entry name" value="HMA_1"/>
    <property type="match status" value="1"/>
</dbReference>
<evidence type="ECO:0000256" key="3">
    <source>
        <dbReference type="ARBA" id="ARBA00012517"/>
    </source>
</evidence>
<keyword evidence="12" id="KW-0460">Magnesium</keyword>
<dbReference type="InterPro" id="IPR036163">
    <property type="entry name" value="HMA_dom_sf"/>
</dbReference>
<comment type="caution">
    <text evidence="22">The sequence shown here is derived from an EMBL/GenBank/DDBJ whole genome shotgun (WGS) entry which is preliminary data.</text>
</comment>
<dbReference type="NCBIfam" id="TIGR01511">
    <property type="entry name" value="ATPase-IB1_Cu"/>
    <property type="match status" value="1"/>
</dbReference>
<evidence type="ECO:0000256" key="8">
    <source>
        <dbReference type="ARBA" id="ARBA00022723"/>
    </source>
</evidence>
<feature type="transmembrane region" description="Helical" evidence="20">
    <location>
        <begin position="366"/>
        <end position="388"/>
    </location>
</feature>
<reference evidence="22 23" key="1">
    <citation type="journal article" date="2016" name="Nat. Commun.">
        <title>Thousands of microbial genomes shed light on interconnected biogeochemical processes in an aquifer system.</title>
        <authorList>
            <person name="Anantharaman K."/>
            <person name="Brown C.T."/>
            <person name="Hug L.A."/>
            <person name="Sharon I."/>
            <person name="Castelle C.J."/>
            <person name="Probst A.J."/>
            <person name="Thomas B.C."/>
            <person name="Singh A."/>
            <person name="Wilkins M.J."/>
            <person name="Karaoz U."/>
            <person name="Brodie E.L."/>
            <person name="Williams K.H."/>
            <person name="Hubbard S.S."/>
            <person name="Banfield J.F."/>
        </authorList>
    </citation>
    <scope>NUCLEOTIDE SEQUENCE [LARGE SCALE GENOMIC DNA]</scope>
</reference>
<dbReference type="AlphaFoldDB" id="A0A1G1WXG5"/>
<dbReference type="Pfam" id="PF00702">
    <property type="entry name" value="Hydrolase"/>
    <property type="match status" value="1"/>
</dbReference>
<feature type="transmembrane region" description="Helical" evidence="20">
    <location>
        <begin position="685"/>
        <end position="707"/>
    </location>
</feature>
<name>A0A1G1WXG5_9BACT</name>
<feature type="transmembrane region" description="Helical" evidence="20">
    <location>
        <begin position="154"/>
        <end position="174"/>
    </location>
</feature>
<evidence type="ECO:0000256" key="12">
    <source>
        <dbReference type="ARBA" id="ARBA00022842"/>
    </source>
</evidence>
<comment type="similarity">
    <text evidence="2 20">Belongs to the cation transport ATPase (P-type) (TC 3.A.3) family. Type IB subfamily.</text>
</comment>
<keyword evidence="8 20" id="KW-0479">Metal-binding</keyword>
<dbReference type="PROSITE" id="PS50846">
    <property type="entry name" value="HMA_2"/>
    <property type="match status" value="1"/>
</dbReference>
<dbReference type="GO" id="GO:0043682">
    <property type="term" value="F:P-type divalent copper transporter activity"/>
    <property type="evidence" value="ECO:0007669"/>
    <property type="project" value="TreeGrafter"/>
</dbReference>
<dbReference type="EMBL" id="MHDB01000016">
    <property type="protein sequence ID" value="OGY32261.1"/>
    <property type="molecule type" value="Genomic_DNA"/>
</dbReference>
<dbReference type="InterPro" id="IPR017969">
    <property type="entry name" value="Heavy-metal-associated_CS"/>
</dbReference>
<evidence type="ECO:0000256" key="9">
    <source>
        <dbReference type="ARBA" id="ARBA00022741"/>
    </source>
</evidence>
<dbReference type="SUPFAM" id="SSF81653">
    <property type="entry name" value="Calcium ATPase, transduction domain A"/>
    <property type="match status" value="1"/>
</dbReference>
<evidence type="ECO:0000313" key="23">
    <source>
        <dbReference type="Proteomes" id="UP000177718"/>
    </source>
</evidence>
<dbReference type="Gene3D" id="3.40.50.1000">
    <property type="entry name" value="HAD superfamily/HAD-like"/>
    <property type="match status" value="1"/>
</dbReference>
<evidence type="ECO:0000256" key="16">
    <source>
        <dbReference type="ARBA" id="ARBA00023065"/>
    </source>
</evidence>
<dbReference type="FunFam" id="3.30.70.100:FF:000005">
    <property type="entry name" value="Copper-exporting P-type ATPase A"/>
    <property type="match status" value="1"/>
</dbReference>
<dbReference type="InterPro" id="IPR023214">
    <property type="entry name" value="HAD_sf"/>
</dbReference>
<dbReference type="Pfam" id="PF00403">
    <property type="entry name" value="HMA"/>
    <property type="match status" value="1"/>
</dbReference>
<dbReference type="STRING" id="1802605.A3A61_04205"/>
<comment type="subcellular location">
    <subcellularLocation>
        <location evidence="1">Cell membrane</location>
        <topology evidence="1">Multi-pass membrane protein</topology>
    </subcellularLocation>
</comment>
<dbReference type="InterPro" id="IPR018303">
    <property type="entry name" value="ATPase_P-typ_P_site"/>
</dbReference>
<dbReference type="SUPFAM" id="SSF55008">
    <property type="entry name" value="HMA, heavy metal-associated domain"/>
    <property type="match status" value="1"/>
</dbReference>
<feature type="transmembrane region" description="Helical" evidence="20">
    <location>
        <begin position="186"/>
        <end position="204"/>
    </location>
</feature>
<dbReference type="InterPro" id="IPR023299">
    <property type="entry name" value="ATPase_P-typ_cyto_dom_N"/>
</dbReference>
<keyword evidence="15" id="KW-0186">Copper</keyword>
<evidence type="ECO:0000256" key="10">
    <source>
        <dbReference type="ARBA" id="ARBA00022796"/>
    </source>
</evidence>
<organism evidence="22 23">
    <name type="scientific">Candidatus Woykebacteria bacterium RIFCSPLOWO2_01_FULL_43_14</name>
    <dbReference type="NCBI Taxonomy" id="1802605"/>
    <lineage>
        <taxon>Bacteria</taxon>
        <taxon>Candidatus Woykeibacteriota</taxon>
    </lineage>
</organism>
<dbReference type="SFLD" id="SFLDS00003">
    <property type="entry name" value="Haloacid_Dehalogenase"/>
    <property type="match status" value="1"/>
</dbReference>
<feature type="transmembrane region" description="Helical" evidence="20">
    <location>
        <begin position="713"/>
        <end position="734"/>
    </location>
</feature>
<dbReference type="PRINTS" id="PR00943">
    <property type="entry name" value="CUATPASE"/>
</dbReference>
<evidence type="ECO:0000256" key="20">
    <source>
        <dbReference type="RuleBase" id="RU362081"/>
    </source>
</evidence>
<gene>
    <name evidence="22" type="ORF">A3A61_04205</name>
</gene>
<dbReference type="GO" id="GO:0016887">
    <property type="term" value="F:ATP hydrolysis activity"/>
    <property type="evidence" value="ECO:0007669"/>
    <property type="project" value="InterPro"/>
</dbReference>
<dbReference type="Pfam" id="PF00122">
    <property type="entry name" value="E1-E2_ATPase"/>
    <property type="match status" value="1"/>
</dbReference>
<dbReference type="FunFam" id="2.70.150.10:FF:000020">
    <property type="entry name" value="Copper-exporting P-type ATPase A"/>
    <property type="match status" value="1"/>
</dbReference>
<dbReference type="InterPro" id="IPR001757">
    <property type="entry name" value="P_typ_ATPase"/>
</dbReference>
<evidence type="ECO:0000256" key="13">
    <source>
        <dbReference type="ARBA" id="ARBA00022967"/>
    </source>
</evidence>
<feature type="transmembrane region" description="Helical" evidence="20">
    <location>
        <begin position="90"/>
        <end position="108"/>
    </location>
</feature>
<evidence type="ECO:0000256" key="1">
    <source>
        <dbReference type="ARBA" id="ARBA00004651"/>
    </source>
</evidence>
<dbReference type="SUPFAM" id="SSF56784">
    <property type="entry name" value="HAD-like"/>
    <property type="match status" value="1"/>
</dbReference>
<dbReference type="PROSITE" id="PS00154">
    <property type="entry name" value="ATPASE_E1_E2"/>
    <property type="match status" value="1"/>
</dbReference>
<proteinExistence type="inferred from homology"/>